<dbReference type="PROSITE" id="PS50006">
    <property type="entry name" value="FHA_DOMAIN"/>
    <property type="match status" value="1"/>
</dbReference>
<comment type="caution">
    <text evidence="2">The sequence shown here is derived from an EMBL/GenBank/DDBJ whole genome shotgun (WGS) entry which is preliminary data.</text>
</comment>
<reference evidence="2 3" key="1">
    <citation type="submission" date="2020-08" db="EMBL/GenBank/DDBJ databases">
        <title>Oceanospirillum sp. nov. isolated from marine sediment.</title>
        <authorList>
            <person name="Ji X."/>
        </authorList>
    </citation>
    <scope>NUCLEOTIDE SEQUENCE [LARGE SCALE GENOMIC DNA]</scope>
    <source>
        <strain evidence="2 3">D5</strain>
    </source>
</reference>
<dbReference type="CDD" id="cd00060">
    <property type="entry name" value="FHA"/>
    <property type="match status" value="1"/>
</dbReference>
<accession>A0A839IN07</accession>
<evidence type="ECO:0000259" key="1">
    <source>
        <dbReference type="PROSITE" id="PS50006"/>
    </source>
</evidence>
<gene>
    <name evidence="2" type="ORF">H4O21_08280</name>
</gene>
<feature type="domain" description="FHA" evidence="1">
    <location>
        <begin position="28"/>
        <end position="79"/>
    </location>
</feature>
<evidence type="ECO:0000313" key="3">
    <source>
        <dbReference type="Proteomes" id="UP000565262"/>
    </source>
</evidence>
<organism evidence="2 3">
    <name type="scientific">Oceanospirillum sediminis</name>
    <dbReference type="NCBI Taxonomy" id="2760088"/>
    <lineage>
        <taxon>Bacteria</taxon>
        <taxon>Pseudomonadati</taxon>
        <taxon>Pseudomonadota</taxon>
        <taxon>Gammaproteobacteria</taxon>
        <taxon>Oceanospirillales</taxon>
        <taxon>Oceanospirillaceae</taxon>
        <taxon>Oceanospirillum</taxon>
    </lineage>
</organism>
<dbReference type="SMART" id="SM00240">
    <property type="entry name" value="FHA"/>
    <property type="match status" value="1"/>
</dbReference>
<dbReference type="Gene3D" id="2.60.200.20">
    <property type="match status" value="1"/>
</dbReference>
<dbReference type="InterPro" id="IPR000253">
    <property type="entry name" value="FHA_dom"/>
</dbReference>
<dbReference type="EMBL" id="JACJFM010000008">
    <property type="protein sequence ID" value="MBB1486605.1"/>
    <property type="molecule type" value="Genomic_DNA"/>
</dbReference>
<dbReference type="InterPro" id="IPR008984">
    <property type="entry name" value="SMAD_FHA_dom_sf"/>
</dbReference>
<evidence type="ECO:0000313" key="2">
    <source>
        <dbReference type="EMBL" id="MBB1486605.1"/>
    </source>
</evidence>
<proteinExistence type="predicted"/>
<dbReference type="RefSeq" id="WP_182808389.1">
    <property type="nucleotide sequence ID" value="NZ_JACJFM010000008.1"/>
</dbReference>
<name>A0A839IN07_9GAMM</name>
<keyword evidence="3" id="KW-1185">Reference proteome</keyword>
<protein>
    <submittedName>
        <fullName evidence="2">FHA domain-containing protein</fullName>
    </submittedName>
</protein>
<sequence length="323" mass="36993">MSISIQLVETPENEQVGSRQLSLSDAGGTIGRSYDCNIQLPDFQRQLSRVHAEISRDDKGQYYVTDRSTNGLFVNNRRLGNGQRQAVNDGDLLRMGGYVLLISDMQSLFSASADPWDDEPEVVSAAPVFSMDDLKKEEQQWDNRYDDNDSLLTDGEPLRAFSHDKVLSDDHAGYDPFDDHYEMDMAGTASNSDVSPNRSLTLDTGALDHALEPGAGQQADQQLIRDSLTQLNQLIDKQRQMQSEQYSHDRLMDCIERALSRFLEELDPASQEEMFRDYISGWGNKDKKFWRLYRKQFSQKLQRKEYHRQFAALFIEELRGKGQ</sequence>
<dbReference type="AlphaFoldDB" id="A0A839IN07"/>
<dbReference type="Pfam" id="PF00498">
    <property type="entry name" value="FHA"/>
    <property type="match status" value="1"/>
</dbReference>
<dbReference type="Proteomes" id="UP000565262">
    <property type="component" value="Unassembled WGS sequence"/>
</dbReference>
<dbReference type="SUPFAM" id="SSF49879">
    <property type="entry name" value="SMAD/FHA domain"/>
    <property type="match status" value="1"/>
</dbReference>